<dbReference type="OrthoDB" id="871140at2"/>
<dbReference type="GO" id="GO:0008961">
    <property type="term" value="F:phosphatidylglycerol-prolipoprotein diacylglyceryl transferase activity"/>
    <property type="evidence" value="ECO:0007669"/>
    <property type="project" value="UniProtKB-UniRule"/>
</dbReference>
<comment type="subcellular location">
    <subcellularLocation>
        <location evidence="7">Cell membrane</location>
        <topology evidence="7">Multi-pass membrane protein</topology>
    </subcellularLocation>
</comment>
<keyword evidence="6 7" id="KW-0472">Membrane</keyword>
<keyword evidence="8" id="KW-0449">Lipoprotein</keyword>
<proteinExistence type="inferred from homology"/>
<feature type="transmembrane region" description="Helical" evidence="7">
    <location>
        <begin position="45"/>
        <end position="67"/>
    </location>
</feature>
<dbReference type="EMBL" id="FUYH01000001">
    <property type="protein sequence ID" value="SKA76702.1"/>
    <property type="molecule type" value="Genomic_DNA"/>
</dbReference>
<organism evidence="8 9">
    <name type="scientific">Caloramator quimbayensis</name>
    <dbReference type="NCBI Taxonomy" id="1147123"/>
    <lineage>
        <taxon>Bacteria</taxon>
        <taxon>Bacillati</taxon>
        <taxon>Bacillota</taxon>
        <taxon>Clostridia</taxon>
        <taxon>Eubacteriales</taxon>
        <taxon>Clostridiaceae</taxon>
        <taxon>Caloramator</taxon>
    </lineage>
</organism>
<keyword evidence="9" id="KW-1185">Reference proteome</keyword>
<evidence type="ECO:0000256" key="5">
    <source>
        <dbReference type="ARBA" id="ARBA00022989"/>
    </source>
</evidence>
<protein>
    <recommendedName>
        <fullName evidence="7">Phosphatidylglycerol--prolipoprotein diacylglyceryl transferase</fullName>
        <ecNumber evidence="7">2.5.1.145</ecNumber>
    </recommendedName>
</protein>
<evidence type="ECO:0000256" key="1">
    <source>
        <dbReference type="ARBA" id="ARBA00007150"/>
    </source>
</evidence>
<comment type="function">
    <text evidence="7">Catalyzes the transfer of the diacylglyceryl group from phosphatidylglycerol to the sulfhydryl group of the N-terminal cysteine of a prolipoprotein, the first step in the formation of mature lipoproteins.</text>
</comment>
<dbReference type="NCBIfam" id="TIGR00544">
    <property type="entry name" value="lgt"/>
    <property type="match status" value="1"/>
</dbReference>
<dbReference type="EC" id="2.5.1.145" evidence="7"/>
<feature type="transmembrane region" description="Helical" evidence="7">
    <location>
        <begin position="87"/>
        <end position="104"/>
    </location>
</feature>
<sequence>MHPILFKIGNFPIYSYGVLMATAIACALLLGLFRGKKRGFNTDYLIDIALYGIIGGLIGAKLLFFIAEMPTIFKDPSSIKYMITEGFVVYGAIIGGAVAAYIYCRVKNISFIKHFDLLAPSIALGQGIGRIGCFCAGCCYGSETHNFPFAVIFKISDYAPNNIPLYPTQLMSSFGNFLIAAALLFFASKKRDDGKVAGLYMILYSIGRFVIEFLRNDPRGNVGILSTSQFICIFALVGGIIIYNFDRIIKSPASHD</sequence>
<name>A0A1T4WHD8_9CLOT</name>
<feature type="binding site" evidence="7">
    <location>
        <position position="130"/>
    </location>
    <ligand>
        <name>a 1,2-diacyl-sn-glycero-3-phospho-(1'-sn-glycerol)</name>
        <dbReference type="ChEBI" id="CHEBI:64716"/>
    </ligand>
</feature>
<keyword evidence="2 7" id="KW-1003">Cell membrane</keyword>
<reference evidence="9" key="1">
    <citation type="submission" date="2017-02" db="EMBL/GenBank/DDBJ databases">
        <authorList>
            <person name="Varghese N."/>
            <person name="Submissions S."/>
        </authorList>
    </citation>
    <scope>NUCLEOTIDE SEQUENCE [LARGE SCALE GENOMIC DNA]</scope>
    <source>
        <strain evidence="9">USBA 833</strain>
    </source>
</reference>
<dbReference type="Proteomes" id="UP000190105">
    <property type="component" value="Unassembled WGS sequence"/>
</dbReference>
<dbReference type="AlphaFoldDB" id="A0A1T4WHD8"/>
<dbReference type="STRING" id="1147123.SAMN05443428_101247"/>
<evidence type="ECO:0000256" key="3">
    <source>
        <dbReference type="ARBA" id="ARBA00022679"/>
    </source>
</evidence>
<evidence type="ECO:0000313" key="9">
    <source>
        <dbReference type="Proteomes" id="UP000190105"/>
    </source>
</evidence>
<dbReference type="Pfam" id="PF01790">
    <property type="entry name" value="LGT"/>
    <property type="match status" value="1"/>
</dbReference>
<evidence type="ECO:0000256" key="7">
    <source>
        <dbReference type="HAMAP-Rule" id="MF_01147"/>
    </source>
</evidence>
<evidence type="ECO:0000256" key="2">
    <source>
        <dbReference type="ARBA" id="ARBA00022475"/>
    </source>
</evidence>
<dbReference type="PROSITE" id="PS51257">
    <property type="entry name" value="PROKAR_LIPOPROTEIN"/>
    <property type="match status" value="1"/>
</dbReference>
<comment type="pathway">
    <text evidence="7">Protein modification; lipoprotein biosynthesis (diacylglyceryl transfer).</text>
</comment>
<feature type="transmembrane region" description="Helical" evidence="7">
    <location>
        <begin position="223"/>
        <end position="245"/>
    </location>
</feature>
<dbReference type="GO" id="GO:0005886">
    <property type="term" value="C:plasma membrane"/>
    <property type="evidence" value="ECO:0007669"/>
    <property type="project" value="UniProtKB-SubCell"/>
</dbReference>
<dbReference type="GO" id="GO:0042158">
    <property type="term" value="P:lipoprotein biosynthetic process"/>
    <property type="evidence" value="ECO:0007669"/>
    <property type="project" value="UniProtKB-UniRule"/>
</dbReference>
<comment type="similarity">
    <text evidence="1 7">Belongs to the Lgt family.</text>
</comment>
<dbReference type="PANTHER" id="PTHR30589">
    <property type="entry name" value="PROLIPOPROTEIN DIACYLGLYCERYL TRANSFERASE"/>
    <property type="match status" value="1"/>
</dbReference>
<evidence type="ECO:0000256" key="4">
    <source>
        <dbReference type="ARBA" id="ARBA00022692"/>
    </source>
</evidence>
<accession>A0A1T4WHD8</accession>
<keyword evidence="3 7" id="KW-0808">Transferase</keyword>
<evidence type="ECO:0000256" key="6">
    <source>
        <dbReference type="ARBA" id="ARBA00023136"/>
    </source>
</evidence>
<dbReference type="UniPathway" id="UPA00664"/>
<evidence type="ECO:0000313" key="8">
    <source>
        <dbReference type="EMBL" id="SKA76702.1"/>
    </source>
</evidence>
<feature type="transmembrane region" description="Helical" evidence="7">
    <location>
        <begin position="13"/>
        <end position="33"/>
    </location>
</feature>
<dbReference type="RefSeq" id="WP_078695278.1">
    <property type="nucleotide sequence ID" value="NZ_FUYH01000001.1"/>
</dbReference>
<gene>
    <name evidence="7" type="primary">lgt</name>
    <name evidence="8" type="ORF">SAMN05443428_101247</name>
</gene>
<dbReference type="HAMAP" id="MF_01147">
    <property type="entry name" value="Lgt"/>
    <property type="match status" value="1"/>
</dbReference>
<comment type="catalytic activity">
    <reaction evidence="7">
        <text>L-cysteinyl-[prolipoprotein] + a 1,2-diacyl-sn-glycero-3-phospho-(1'-sn-glycerol) = an S-1,2-diacyl-sn-glyceryl-L-cysteinyl-[prolipoprotein] + sn-glycerol 1-phosphate + H(+)</text>
        <dbReference type="Rhea" id="RHEA:56712"/>
        <dbReference type="Rhea" id="RHEA-COMP:14679"/>
        <dbReference type="Rhea" id="RHEA-COMP:14680"/>
        <dbReference type="ChEBI" id="CHEBI:15378"/>
        <dbReference type="ChEBI" id="CHEBI:29950"/>
        <dbReference type="ChEBI" id="CHEBI:57685"/>
        <dbReference type="ChEBI" id="CHEBI:64716"/>
        <dbReference type="ChEBI" id="CHEBI:140658"/>
        <dbReference type="EC" id="2.5.1.145"/>
    </reaction>
</comment>
<feature type="transmembrane region" description="Helical" evidence="7">
    <location>
        <begin position="170"/>
        <end position="188"/>
    </location>
</feature>
<feature type="transmembrane region" description="Helical" evidence="7">
    <location>
        <begin position="194"/>
        <end position="211"/>
    </location>
</feature>
<keyword evidence="4 7" id="KW-0812">Transmembrane</keyword>
<dbReference type="InterPro" id="IPR001640">
    <property type="entry name" value="Lgt"/>
</dbReference>
<keyword evidence="5 7" id="KW-1133">Transmembrane helix</keyword>
<dbReference type="PANTHER" id="PTHR30589:SF0">
    <property type="entry name" value="PHOSPHATIDYLGLYCEROL--PROLIPOPROTEIN DIACYLGLYCERYL TRANSFERASE"/>
    <property type="match status" value="1"/>
</dbReference>